<proteinExistence type="predicted"/>
<dbReference type="EMBL" id="JBHRTF010000001">
    <property type="protein sequence ID" value="MFC3114008.1"/>
    <property type="molecule type" value="Genomic_DNA"/>
</dbReference>
<organism evidence="1 2">
    <name type="scientific">Cellvibrio fontiphilus</name>
    <dbReference type="NCBI Taxonomy" id="1815559"/>
    <lineage>
        <taxon>Bacteria</taxon>
        <taxon>Pseudomonadati</taxon>
        <taxon>Pseudomonadota</taxon>
        <taxon>Gammaproteobacteria</taxon>
        <taxon>Cellvibrionales</taxon>
        <taxon>Cellvibrionaceae</taxon>
        <taxon>Cellvibrio</taxon>
    </lineage>
</organism>
<keyword evidence="2" id="KW-1185">Reference proteome</keyword>
<evidence type="ECO:0000313" key="1">
    <source>
        <dbReference type="EMBL" id="MFC3114008.1"/>
    </source>
</evidence>
<name>A0ABV7FDL6_9GAMM</name>
<dbReference type="RefSeq" id="WP_378114941.1">
    <property type="nucleotide sequence ID" value="NZ_JBHRTF010000001.1"/>
</dbReference>
<reference evidence="2" key="1">
    <citation type="journal article" date="2019" name="Int. J. Syst. Evol. Microbiol.">
        <title>The Global Catalogue of Microorganisms (GCM) 10K type strain sequencing project: providing services to taxonomists for standard genome sequencing and annotation.</title>
        <authorList>
            <consortium name="The Broad Institute Genomics Platform"/>
            <consortium name="The Broad Institute Genome Sequencing Center for Infectious Disease"/>
            <person name="Wu L."/>
            <person name="Ma J."/>
        </authorList>
    </citation>
    <scope>NUCLEOTIDE SEQUENCE [LARGE SCALE GENOMIC DNA]</scope>
    <source>
        <strain evidence="2">KCTC 52237</strain>
    </source>
</reference>
<gene>
    <name evidence="1" type="ORF">ACFODX_00465</name>
</gene>
<dbReference type="Proteomes" id="UP001595555">
    <property type="component" value="Unassembled WGS sequence"/>
</dbReference>
<sequence>MEAKVKASWQRALHPKTLKKNIITASIFSMAFEMLKDSIVEKIHSFYTNGLDENGFIISEEYKHKVLSLNKSPLYASLKWLQNIGAINEKDLERFEYIKKCRNTLAHEMLKFTAEELDFEVSEVFSEMVNLLRKIELWWFENLEMAIVPCCSISRQKKVPRIRKLLIRKTTTATMSLLPFFSDPNLQCPSMPMLLHQFMLDFHDKRVALHIT</sequence>
<comment type="caution">
    <text evidence="1">The sequence shown here is derived from an EMBL/GenBank/DDBJ whole genome shotgun (WGS) entry which is preliminary data.</text>
</comment>
<protein>
    <submittedName>
        <fullName evidence="1">Uncharacterized protein</fullName>
    </submittedName>
</protein>
<accession>A0ABV7FDL6</accession>
<evidence type="ECO:0000313" key="2">
    <source>
        <dbReference type="Proteomes" id="UP001595555"/>
    </source>
</evidence>